<evidence type="ECO:0000256" key="2">
    <source>
        <dbReference type="ARBA" id="ARBA00022573"/>
    </source>
</evidence>
<dbReference type="PANTHER" id="PTHR47036:SF1">
    <property type="entry name" value="COBALT-FACTOR III C(17)-METHYLTRANSFERASE-RELATED"/>
    <property type="match status" value="1"/>
</dbReference>
<dbReference type="InterPro" id="IPR014777">
    <property type="entry name" value="4pyrrole_Mease_sub1"/>
</dbReference>
<keyword evidence="4 8" id="KW-0808">Transferase</keyword>
<organism evidence="8 9">
    <name type="scientific">Pseudomonas putida</name>
    <name type="common">Arthrobacter siderocapsulatus</name>
    <dbReference type="NCBI Taxonomy" id="303"/>
    <lineage>
        <taxon>Bacteria</taxon>
        <taxon>Pseudomonadati</taxon>
        <taxon>Pseudomonadota</taxon>
        <taxon>Gammaproteobacteria</taxon>
        <taxon>Pseudomonadales</taxon>
        <taxon>Pseudomonadaceae</taxon>
        <taxon>Pseudomonas</taxon>
    </lineage>
</organism>
<dbReference type="EC" id="2.1.1.131" evidence="8"/>
<dbReference type="Gene3D" id="3.30.950.10">
    <property type="entry name" value="Methyltransferase, Cobalt-precorrin-4 Transmethylase, Domain 2"/>
    <property type="match status" value="1"/>
</dbReference>
<evidence type="ECO:0000259" key="6">
    <source>
        <dbReference type="Pfam" id="PF00590"/>
    </source>
</evidence>
<dbReference type="AlphaFoldDB" id="A0A6I6XNL8"/>
<dbReference type="UniPathway" id="UPA00148"/>
<sequence length="568" mass="59941">MAGLNTQQAPAIVILGGGSLATAQRIQQRYPRATIHGLRGRVEGADQYYDGFGDTLRALYQQAVPIIALCAAGIVIRSLASLLDEKGAEPPVLAVAEDGSAVVPLLGGLSGVNVMARELGEVLGVAAAITTSGELRFGTCLLNPPEGYALADLEQGKRFVSDLLAGESVRVEGDAPWLAQAQLPASDTARRTIHVGCDARVVSRDELLIHPRSVVVALAAGGPGLADKVRGALREAGIAEPSLACLLVAEQAMAEPSLHEAAAELGVVLRFAAMNGTLASMAAEAMPEARLIEQSGLVIASAPLPVDTARLGRKRGRLAVIGLGPGAAELMVPAVKAELARAEDILGYETYVRMAGPFRDDQVQHCTDNREEMQRARHAFELAAQGRSVVVVSSGDPGVFAMAAAVLEALHESSDAAWHRVDLEILPGVSASLATAAQAGAPLGHDFCVMSLSDNLKPWSIIEKRLDLAAQADLVLAFYNPISKSRPHQLGLALEVVRRHREGQTPVVLGRDIGRPGQTLRVVTLAELTPEMVDMRTMVLVGSSTTCTFARVEGGQWVYTPRWYPVAP</sequence>
<dbReference type="RefSeq" id="WP_159412284.1">
    <property type="nucleotide sequence ID" value="NZ_CP026115.2"/>
</dbReference>
<dbReference type="PANTHER" id="PTHR47036">
    <property type="entry name" value="COBALT-FACTOR III C(17)-METHYLTRANSFERASE-RELATED"/>
    <property type="match status" value="1"/>
</dbReference>
<evidence type="ECO:0000256" key="3">
    <source>
        <dbReference type="ARBA" id="ARBA00022603"/>
    </source>
</evidence>
<dbReference type="GO" id="GO:0030789">
    <property type="term" value="F:precorrin-3B C17-methyltransferase activity"/>
    <property type="evidence" value="ECO:0007669"/>
    <property type="project" value="UniProtKB-EC"/>
</dbReference>
<name>A0A6I6XNL8_PSEPU</name>
<dbReference type="Pfam" id="PF00590">
    <property type="entry name" value="TP_methylase"/>
    <property type="match status" value="1"/>
</dbReference>
<protein>
    <submittedName>
        <fullName evidence="8">Precorrin-3B C(17)-methyltransferase</fullName>
        <ecNumber evidence="8">2.1.1.131</ecNumber>
    </submittedName>
</protein>
<dbReference type="InterPro" id="IPR051810">
    <property type="entry name" value="Precorrin_MeTrfase"/>
</dbReference>
<feature type="domain" description="Cobalamin synthesis G N-terminal" evidence="7">
    <location>
        <begin position="55"/>
        <end position="133"/>
    </location>
</feature>
<dbReference type="EMBL" id="CP026115">
    <property type="protein sequence ID" value="QHG67232.1"/>
    <property type="molecule type" value="Genomic_DNA"/>
</dbReference>
<dbReference type="Pfam" id="PF11760">
    <property type="entry name" value="CbiG_N"/>
    <property type="match status" value="1"/>
</dbReference>
<keyword evidence="2" id="KW-0169">Cobalamin biosynthesis</keyword>
<evidence type="ECO:0000256" key="5">
    <source>
        <dbReference type="ARBA" id="ARBA00022691"/>
    </source>
</evidence>
<keyword evidence="3 8" id="KW-0489">Methyltransferase</keyword>
<dbReference type="InterPro" id="IPR035996">
    <property type="entry name" value="4pyrrol_Methylase_sf"/>
</dbReference>
<dbReference type="GO" id="GO:0032259">
    <property type="term" value="P:methylation"/>
    <property type="evidence" value="ECO:0007669"/>
    <property type="project" value="UniProtKB-KW"/>
</dbReference>
<keyword evidence="5" id="KW-0949">S-adenosyl-L-methionine</keyword>
<dbReference type="Proteomes" id="UP000464480">
    <property type="component" value="Chromosome"/>
</dbReference>
<dbReference type="InterPro" id="IPR014776">
    <property type="entry name" value="4pyrrole_Mease_sub2"/>
</dbReference>
<evidence type="ECO:0000256" key="4">
    <source>
        <dbReference type="ARBA" id="ARBA00022679"/>
    </source>
</evidence>
<dbReference type="SUPFAM" id="SSF159672">
    <property type="entry name" value="CbiG N-terminal domain-like"/>
    <property type="match status" value="1"/>
</dbReference>
<gene>
    <name evidence="8" type="primary">cobJ</name>
    <name evidence="8" type="ORF">C2H86_23650</name>
</gene>
<accession>A0A6I6XNL8</accession>
<feature type="domain" description="Tetrapyrrole methylase" evidence="6">
    <location>
        <begin position="318"/>
        <end position="528"/>
    </location>
</feature>
<dbReference type="InterPro" id="IPR021744">
    <property type="entry name" value="CbiG_N"/>
</dbReference>
<dbReference type="Gene3D" id="3.40.50.11220">
    <property type="match status" value="1"/>
</dbReference>
<proteinExistence type="predicted"/>
<dbReference type="Gene3D" id="3.40.1010.10">
    <property type="entry name" value="Cobalt-precorrin-4 Transmethylase, Domain 1"/>
    <property type="match status" value="1"/>
</dbReference>
<dbReference type="SUPFAM" id="SSF53790">
    <property type="entry name" value="Tetrapyrrole methylase"/>
    <property type="match status" value="1"/>
</dbReference>
<evidence type="ECO:0000313" key="9">
    <source>
        <dbReference type="Proteomes" id="UP000464480"/>
    </source>
</evidence>
<dbReference type="InterPro" id="IPR006363">
    <property type="entry name" value="Cbl_synth_CobJ/CibH_dom"/>
</dbReference>
<dbReference type="GO" id="GO:0009236">
    <property type="term" value="P:cobalamin biosynthetic process"/>
    <property type="evidence" value="ECO:0007669"/>
    <property type="project" value="UniProtKB-UniPathway"/>
</dbReference>
<dbReference type="InterPro" id="IPR000878">
    <property type="entry name" value="4pyrrol_Mease"/>
</dbReference>
<comment type="pathway">
    <text evidence="1">Cofactor biosynthesis; adenosylcobalamin biosynthesis.</text>
</comment>
<dbReference type="InterPro" id="IPR038029">
    <property type="entry name" value="GbiG_N_sf"/>
</dbReference>
<evidence type="ECO:0000313" key="8">
    <source>
        <dbReference type="EMBL" id="QHG67232.1"/>
    </source>
</evidence>
<reference evidence="8 9" key="1">
    <citation type="submission" date="2020-02" db="EMBL/GenBank/DDBJ databases">
        <title>Pseudomonas Putida W5 Complete Genome Assembly.</title>
        <authorList>
            <person name="Yuan Z.-C."/>
            <person name="Shaw G.A."/>
            <person name="Cusano A.D."/>
            <person name="Caddey B.J."/>
            <person name="Weselowski B.J."/>
        </authorList>
    </citation>
    <scope>NUCLEOTIDE SEQUENCE [LARGE SCALE GENOMIC DNA]</scope>
    <source>
        <strain evidence="8 9">W5</strain>
    </source>
</reference>
<dbReference type="CDD" id="cd11646">
    <property type="entry name" value="Precorrin_3B_C17_MT"/>
    <property type="match status" value="1"/>
</dbReference>
<evidence type="ECO:0000259" key="7">
    <source>
        <dbReference type="Pfam" id="PF11760"/>
    </source>
</evidence>
<evidence type="ECO:0000256" key="1">
    <source>
        <dbReference type="ARBA" id="ARBA00004953"/>
    </source>
</evidence>
<dbReference type="NCBIfam" id="TIGR01466">
    <property type="entry name" value="cobJ_cbiH"/>
    <property type="match status" value="1"/>
</dbReference>